<sequence>MRGVEVPSATPSLAAFNREEIPLLDRVPQAVPSGGTQGSGCGAPLPAPGAPGGPVGPLFRMECSPPAESVHSA</sequence>
<evidence type="ECO:0000313" key="2">
    <source>
        <dbReference type="EMBL" id="BAK63202.1"/>
    </source>
</evidence>
<dbReference type="AlphaFoldDB" id="G2HHJ4"/>
<feature type="region of interest" description="Disordered" evidence="1">
    <location>
        <begin position="28"/>
        <end position="73"/>
    </location>
</feature>
<evidence type="ECO:0000256" key="1">
    <source>
        <dbReference type="SAM" id="MobiDB-lite"/>
    </source>
</evidence>
<name>G2HHJ4_PANTR</name>
<accession>G2HHJ4</accession>
<organism evidence="2">
    <name type="scientific">Pan troglodytes</name>
    <name type="common">Chimpanzee</name>
    <dbReference type="NCBI Taxonomy" id="9598"/>
    <lineage>
        <taxon>Eukaryota</taxon>
        <taxon>Metazoa</taxon>
        <taxon>Chordata</taxon>
        <taxon>Craniata</taxon>
        <taxon>Vertebrata</taxon>
        <taxon>Euteleostomi</taxon>
        <taxon>Mammalia</taxon>
        <taxon>Eutheria</taxon>
        <taxon>Euarchontoglires</taxon>
        <taxon>Primates</taxon>
        <taxon>Haplorrhini</taxon>
        <taxon>Catarrhini</taxon>
        <taxon>Hominidae</taxon>
        <taxon>Pan</taxon>
    </lineage>
</organism>
<protein>
    <submittedName>
        <fullName evidence="2">NEDD4-like E3 ubiquitin-protein ligase WWP2</fullName>
    </submittedName>
</protein>
<reference evidence="2" key="1">
    <citation type="journal article" date="2011" name="Funct. Integr. Genomics">
        <title>Major chimpanzee-specific structural changes in sperm development-associated genes.</title>
        <authorList>
            <person name="Kim R.N."/>
            <person name="Kim D.W."/>
            <person name="Choi S.H."/>
            <person name="Chae S.H."/>
            <person name="Nam S.H."/>
            <person name="Kim D.W."/>
            <person name="Kim A."/>
            <person name="Kang A."/>
            <person name="Park K.H."/>
            <person name="Lee Y.S."/>
            <person name="Hirai M."/>
            <person name="Suzuki Y."/>
            <person name="Sugano S."/>
            <person name="Hashimoto K."/>
            <person name="Kim D.S."/>
            <person name="Park H.S."/>
        </authorList>
    </citation>
    <scope>NUCLEOTIDE SEQUENCE</scope>
    <source>
        <tissue evidence="2">Testis</tissue>
    </source>
</reference>
<dbReference type="EMBL" id="AK306208">
    <property type="protein sequence ID" value="BAK63202.1"/>
    <property type="molecule type" value="mRNA"/>
</dbReference>
<proteinExistence type="evidence at transcript level"/>